<evidence type="ECO:0000313" key="3">
    <source>
        <dbReference type="EnsemblMetazoa" id="XP_016840116"/>
    </source>
</evidence>
<evidence type="ECO:0000313" key="4">
    <source>
        <dbReference type="Proteomes" id="UP000002358"/>
    </source>
</evidence>
<reference evidence="3" key="1">
    <citation type="submission" date="2021-01" db="UniProtKB">
        <authorList>
            <consortium name="EnsemblMetazoa"/>
        </authorList>
    </citation>
    <scope>IDENTIFICATION</scope>
</reference>
<dbReference type="Proteomes" id="UP000002358">
    <property type="component" value="Chromosome 3"/>
</dbReference>
<keyword evidence="4" id="KW-1185">Reference proteome</keyword>
<dbReference type="InParanoid" id="A0A7M7IQC2"/>
<keyword evidence="2" id="KW-0732">Signal</keyword>
<feature type="signal peptide" evidence="2">
    <location>
        <begin position="1"/>
        <end position="16"/>
    </location>
</feature>
<evidence type="ECO:0000256" key="2">
    <source>
        <dbReference type="SAM" id="SignalP"/>
    </source>
</evidence>
<evidence type="ECO:0000256" key="1">
    <source>
        <dbReference type="SAM" id="MobiDB-lite"/>
    </source>
</evidence>
<sequence length="352" mass="37073">MFKLVALFALVAVAAAKPGFLHAPALAVAPAIETRTSVIGETTVESHGNSVVHASAPVVTSYAAAPAIVETKTAILPAAIPAPAIRTSVIAEKTIESHGNSIVHGSAPVITSYAAPAIATYAAPAYATYATYAAPAHFAYAAPAWSDIRCNTEQAMIPWVLISLLAIVAAKPNAPSVILSTNDISSVATGSTDNTVFSQTVEAHKTNIIHDYRPLDNSALPNSYLKPDQDTNYPNAQLVRKHVATPYGHHGFNLGHIGQLFNQHHAPAASYFWYPPVAPLLPPAPIPAPAPAPAPTPTPAPAQQTPGEPMPVTIPIIPFAAQLLNQLFWMPLEQLLINVNQSLLQAPKNEKK</sequence>
<organism evidence="3 4">
    <name type="scientific">Nasonia vitripennis</name>
    <name type="common">Parasitic wasp</name>
    <dbReference type="NCBI Taxonomy" id="7425"/>
    <lineage>
        <taxon>Eukaryota</taxon>
        <taxon>Metazoa</taxon>
        <taxon>Ecdysozoa</taxon>
        <taxon>Arthropoda</taxon>
        <taxon>Hexapoda</taxon>
        <taxon>Insecta</taxon>
        <taxon>Pterygota</taxon>
        <taxon>Neoptera</taxon>
        <taxon>Endopterygota</taxon>
        <taxon>Hymenoptera</taxon>
        <taxon>Apocrita</taxon>
        <taxon>Proctotrupomorpha</taxon>
        <taxon>Chalcidoidea</taxon>
        <taxon>Pteromalidae</taxon>
        <taxon>Pteromalinae</taxon>
        <taxon>Nasonia</taxon>
    </lineage>
</organism>
<dbReference type="RefSeq" id="XP_016840116.2">
    <property type="nucleotide sequence ID" value="XM_016984627.3"/>
</dbReference>
<dbReference type="GeneID" id="107980954"/>
<dbReference type="OrthoDB" id="7548460at2759"/>
<accession>A0A7M7IQC2</accession>
<dbReference type="EnsemblMetazoa" id="XM_016984627">
    <property type="protein sequence ID" value="XP_016840116"/>
    <property type="gene ID" value="LOC107980954"/>
</dbReference>
<dbReference type="AlphaFoldDB" id="A0A7M7IQC2"/>
<feature type="region of interest" description="Disordered" evidence="1">
    <location>
        <begin position="288"/>
        <end position="309"/>
    </location>
</feature>
<dbReference type="KEGG" id="nvi:107980954"/>
<feature type="compositionally biased region" description="Pro residues" evidence="1">
    <location>
        <begin position="288"/>
        <end position="300"/>
    </location>
</feature>
<proteinExistence type="predicted"/>
<name>A0A7M7IQC2_NASVI</name>
<feature type="chain" id="PRO_5029832864" evidence="2">
    <location>
        <begin position="17"/>
        <end position="352"/>
    </location>
</feature>
<protein>
    <submittedName>
        <fullName evidence="3">Uncharacterized protein</fullName>
    </submittedName>
</protein>